<accession>A0A0R1MCH7</accession>
<evidence type="ECO:0000313" key="2">
    <source>
        <dbReference type="Proteomes" id="UP000051686"/>
    </source>
</evidence>
<proteinExistence type="predicted"/>
<comment type="caution">
    <text evidence="1">The sequence shown here is derived from an EMBL/GenBank/DDBJ whole genome shotgun (WGS) entry which is preliminary data.</text>
</comment>
<reference evidence="1 2" key="1">
    <citation type="journal article" date="2015" name="Genome Announc.">
        <title>Expanding the biotechnology potential of lactobacilli through comparative genomics of 213 strains and associated genera.</title>
        <authorList>
            <person name="Sun Z."/>
            <person name="Harris H.M."/>
            <person name="McCann A."/>
            <person name="Guo C."/>
            <person name="Argimon S."/>
            <person name="Zhang W."/>
            <person name="Yang X."/>
            <person name="Jeffery I.B."/>
            <person name="Cooney J.C."/>
            <person name="Kagawa T.F."/>
            <person name="Liu W."/>
            <person name="Song Y."/>
            <person name="Salvetti E."/>
            <person name="Wrobel A."/>
            <person name="Rasinkangas P."/>
            <person name="Parkhill J."/>
            <person name="Rea M.C."/>
            <person name="O'Sullivan O."/>
            <person name="Ritari J."/>
            <person name="Douillard F.P."/>
            <person name="Paul Ross R."/>
            <person name="Yang R."/>
            <person name="Briner A.E."/>
            <person name="Felis G.E."/>
            <person name="de Vos W.M."/>
            <person name="Barrangou R."/>
            <person name="Klaenhammer T.R."/>
            <person name="Caufield P.W."/>
            <person name="Cui Y."/>
            <person name="Zhang H."/>
            <person name="O'Toole P.W."/>
        </authorList>
    </citation>
    <scope>NUCLEOTIDE SEQUENCE [LARGE SCALE GENOMIC DNA]</scope>
    <source>
        <strain evidence="1 2">DSM 19972</strain>
    </source>
</reference>
<keyword evidence="2" id="KW-1185">Reference proteome</keyword>
<dbReference type="Proteomes" id="UP000051686">
    <property type="component" value="Unassembled WGS sequence"/>
</dbReference>
<organism evidence="1 2">
    <name type="scientific">Liquorilactobacillus oeni DSM 19972</name>
    <dbReference type="NCBI Taxonomy" id="1423777"/>
    <lineage>
        <taxon>Bacteria</taxon>
        <taxon>Bacillati</taxon>
        <taxon>Bacillota</taxon>
        <taxon>Bacilli</taxon>
        <taxon>Lactobacillales</taxon>
        <taxon>Lactobacillaceae</taxon>
        <taxon>Liquorilactobacillus</taxon>
    </lineage>
</organism>
<name>A0A0R1MCH7_9LACO</name>
<dbReference type="EMBL" id="AZEH01000020">
    <property type="protein sequence ID" value="KRL05718.1"/>
    <property type="molecule type" value="Genomic_DNA"/>
</dbReference>
<dbReference type="PATRIC" id="fig|1423777.3.peg.490"/>
<evidence type="ECO:0000313" key="1">
    <source>
        <dbReference type="EMBL" id="KRL05718.1"/>
    </source>
</evidence>
<sequence length="52" mass="6180">MSDIFPELSKSWNWKNKIKMLIKNKPQAGISLHKMRTDLSEVYFKTKITIKL</sequence>
<protein>
    <submittedName>
        <fullName evidence="1">Uncharacterized protein</fullName>
    </submittedName>
</protein>
<dbReference type="STRING" id="1423777.FD46_GL000469"/>
<dbReference type="AlphaFoldDB" id="A0A0R1MCH7"/>
<gene>
    <name evidence="1" type="ORF">FD46_GL000469</name>
</gene>